<sequence>MNDTAKQQVKDALLARAKEQLEASQTNVGSEHDAAQLDQDSPLDTGDESLSDEAGDLTGIFEEVTSRQEDEISQLEALDVSPRSDVGPGAVVEFGGAHYVVGVIADPFEVAGVTYEGISTDSPVYAAIEGKRAGDTFEVAGKEQTLDSVS</sequence>
<comment type="caution">
    <text evidence="2">The sequence shown here is derived from an EMBL/GenBank/DDBJ whole genome shotgun (WGS) entry which is preliminary data.</text>
</comment>
<dbReference type="RefSeq" id="WP_106298665.1">
    <property type="nucleotide sequence ID" value="NZ_PVTI01000028.1"/>
</dbReference>
<dbReference type="Proteomes" id="UP000237822">
    <property type="component" value="Unassembled WGS sequence"/>
</dbReference>
<feature type="compositionally biased region" description="Acidic residues" evidence="1">
    <location>
        <begin position="45"/>
        <end position="55"/>
    </location>
</feature>
<accession>A0A2T0U654</accession>
<evidence type="ECO:0000313" key="3">
    <source>
        <dbReference type="Proteomes" id="UP000237822"/>
    </source>
</evidence>
<organism evidence="2 3">
    <name type="scientific">Knoellia remsis</name>
    <dbReference type="NCBI Taxonomy" id="407159"/>
    <lineage>
        <taxon>Bacteria</taxon>
        <taxon>Bacillati</taxon>
        <taxon>Actinomycetota</taxon>
        <taxon>Actinomycetes</taxon>
        <taxon>Micrococcales</taxon>
        <taxon>Intrasporangiaceae</taxon>
        <taxon>Knoellia</taxon>
    </lineage>
</organism>
<dbReference type="OrthoDB" id="3788513at2"/>
<reference evidence="2 3" key="1">
    <citation type="submission" date="2018-03" db="EMBL/GenBank/DDBJ databases">
        <title>Genomic Encyclopedia of Archaeal and Bacterial Type Strains, Phase II (KMG-II): from individual species to whole genera.</title>
        <authorList>
            <person name="Goeker M."/>
        </authorList>
    </citation>
    <scope>NUCLEOTIDE SEQUENCE [LARGE SCALE GENOMIC DNA]</scope>
    <source>
        <strain evidence="2 3">ATCC BAA-1496</strain>
    </source>
</reference>
<feature type="region of interest" description="Disordered" evidence="1">
    <location>
        <begin position="63"/>
        <end position="82"/>
    </location>
</feature>
<dbReference type="AlphaFoldDB" id="A0A2T0U654"/>
<keyword evidence="3" id="KW-1185">Reference proteome</keyword>
<proteinExistence type="predicted"/>
<feature type="region of interest" description="Disordered" evidence="1">
    <location>
        <begin position="20"/>
        <end position="55"/>
    </location>
</feature>
<dbReference type="EMBL" id="PVTI01000028">
    <property type="protein sequence ID" value="PRY53403.1"/>
    <property type="molecule type" value="Genomic_DNA"/>
</dbReference>
<evidence type="ECO:0000256" key="1">
    <source>
        <dbReference type="SAM" id="MobiDB-lite"/>
    </source>
</evidence>
<evidence type="ECO:0000313" key="2">
    <source>
        <dbReference type="EMBL" id="PRY53403.1"/>
    </source>
</evidence>
<gene>
    <name evidence="2" type="ORF">BCF74_12822</name>
</gene>
<name>A0A2T0U654_9MICO</name>
<protein>
    <submittedName>
        <fullName evidence="2">Transcription elongation GreA/GreB family factor</fullName>
    </submittedName>
</protein>